<feature type="transmembrane region" description="Helical" evidence="1">
    <location>
        <begin position="91"/>
        <end position="110"/>
    </location>
</feature>
<feature type="transmembrane region" description="Helical" evidence="1">
    <location>
        <begin position="59"/>
        <end position="79"/>
    </location>
</feature>
<feature type="transmembrane region" description="Helical" evidence="1">
    <location>
        <begin position="122"/>
        <end position="142"/>
    </location>
</feature>
<name>A0A8J3BD29_9ACTN</name>
<evidence type="ECO:0000313" key="3">
    <source>
        <dbReference type="Proteomes" id="UP000649739"/>
    </source>
</evidence>
<proteinExistence type="predicted"/>
<keyword evidence="3" id="KW-1185">Reference proteome</keyword>
<gene>
    <name evidence="2" type="ORF">GCM10010123_39890</name>
</gene>
<reference evidence="2" key="1">
    <citation type="journal article" date="2014" name="Int. J. Syst. Evol. Microbiol.">
        <title>Complete genome sequence of Corynebacterium casei LMG S-19264T (=DSM 44701T), isolated from a smear-ripened cheese.</title>
        <authorList>
            <consortium name="US DOE Joint Genome Institute (JGI-PGF)"/>
            <person name="Walter F."/>
            <person name="Albersmeier A."/>
            <person name="Kalinowski J."/>
            <person name="Ruckert C."/>
        </authorList>
    </citation>
    <scope>NUCLEOTIDE SEQUENCE</scope>
    <source>
        <strain evidence="2">JCM 3090</strain>
    </source>
</reference>
<dbReference type="AlphaFoldDB" id="A0A8J3BD29"/>
<dbReference type="RefSeq" id="WP_189171718.1">
    <property type="nucleotide sequence ID" value="NZ_BMQB01000010.1"/>
</dbReference>
<evidence type="ECO:0008006" key="4">
    <source>
        <dbReference type="Google" id="ProtNLM"/>
    </source>
</evidence>
<feature type="transmembrane region" description="Helical" evidence="1">
    <location>
        <begin position="21"/>
        <end position="39"/>
    </location>
</feature>
<protein>
    <recommendedName>
        <fullName evidence="4">DUF4383 domain-containing protein</fullName>
    </recommendedName>
</protein>
<dbReference type="Proteomes" id="UP000649739">
    <property type="component" value="Unassembled WGS sequence"/>
</dbReference>
<sequence length="165" mass="16836">MSAPRPGATDRDRAVVRRTTLGVAVLLLVLGVAGFVPGVTADMDRLALAGPGSAARLFGVARVSVLHNALHLLLGLLGLMVSRERYAPRYYLLGVGGLGVLAGVWGLVLPDGAAANVLPSDTAGDLLHLALGLGMIMVGRGAERPYAALARRPAADPAGDRAESG</sequence>
<dbReference type="Pfam" id="PF14325">
    <property type="entry name" value="DUF4383"/>
    <property type="match status" value="1"/>
</dbReference>
<dbReference type="EMBL" id="BMQB01000010">
    <property type="protein sequence ID" value="GGK05942.1"/>
    <property type="molecule type" value="Genomic_DNA"/>
</dbReference>
<keyword evidence="1" id="KW-1133">Transmembrane helix</keyword>
<keyword evidence="1" id="KW-0472">Membrane</keyword>
<comment type="caution">
    <text evidence="2">The sequence shown here is derived from an EMBL/GenBank/DDBJ whole genome shotgun (WGS) entry which is preliminary data.</text>
</comment>
<keyword evidence="1" id="KW-0812">Transmembrane</keyword>
<accession>A0A8J3BD29</accession>
<evidence type="ECO:0000256" key="1">
    <source>
        <dbReference type="SAM" id="Phobius"/>
    </source>
</evidence>
<organism evidence="2 3">
    <name type="scientific">Pilimelia anulata</name>
    <dbReference type="NCBI Taxonomy" id="53371"/>
    <lineage>
        <taxon>Bacteria</taxon>
        <taxon>Bacillati</taxon>
        <taxon>Actinomycetota</taxon>
        <taxon>Actinomycetes</taxon>
        <taxon>Micromonosporales</taxon>
        <taxon>Micromonosporaceae</taxon>
        <taxon>Pilimelia</taxon>
    </lineage>
</organism>
<evidence type="ECO:0000313" key="2">
    <source>
        <dbReference type="EMBL" id="GGK05942.1"/>
    </source>
</evidence>
<reference evidence="2" key="2">
    <citation type="submission" date="2020-09" db="EMBL/GenBank/DDBJ databases">
        <authorList>
            <person name="Sun Q."/>
            <person name="Ohkuma M."/>
        </authorList>
    </citation>
    <scope>NUCLEOTIDE SEQUENCE</scope>
    <source>
        <strain evidence="2">JCM 3090</strain>
    </source>
</reference>